<reference evidence="1 2" key="1">
    <citation type="submission" date="2022-01" db="EMBL/GenBank/DDBJ databases">
        <authorList>
            <person name="Xiong W."/>
            <person name="Schranz E."/>
        </authorList>
    </citation>
    <scope>NUCLEOTIDE SEQUENCE [LARGE SCALE GENOMIC DNA]</scope>
</reference>
<evidence type="ECO:0000313" key="1">
    <source>
        <dbReference type="EMBL" id="CAH1444850.1"/>
    </source>
</evidence>
<evidence type="ECO:0000313" key="2">
    <source>
        <dbReference type="Proteomes" id="UP001157418"/>
    </source>
</evidence>
<dbReference type="AlphaFoldDB" id="A0AAU9P3R6"/>
<dbReference type="Proteomes" id="UP001157418">
    <property type="component" value="Unassembled WGS sequence"/>
</dbReference>
<sequence>MEIFSIIDVVSPSFVVSIRVLHNPLKHMFYRLHRYSHSHHLHRPPLEQNWQINTHISSMKNFEEEGVLSFLRKRRRNDFVDCDLEKVNLVYTVCRTFKNPTGLMKLSTIQCERRPPKSSRNLGYSSVYKVFLSVISQIRVSFVHQRVFGPKTPHLETKQDLVIHFKVVLLCISGRPIVLYFSSFLLHQICVCITSFK</sequence>
<accession>A0AAU9P3R6</accession>
<comment type="caution">
    <text evidence="1">The sequence shown here is derived from an EMBL/GenBank/DDBJ whole genome shotgun (WGS) entry which is preliminary data.</text>
</comment>
<name>A0AAU9P3R6_9ASTR</name>
<proteinExistence type="predicted"/>
<dbReference type="EMBL" id="CAKMRJ010005523">
    <property type="protein sequence ID" value="CAH1444850.1"/>
    <property type="molecule type" value="Genomic_DNA"/>
</dbReference>
<organism evidence="1 2">
    <name type="scientific">Lactuca virosa</name>
    <dbReference type="NCBI Taxonomy" id="75947"/>
    <lineage>
        <taxon>Eukaryota</taxon>
        <taxon>Viridiplantae</taxon>
        <taxon>Streptophyta</taxon>
        <taxon>Embryophyta</taxon>
        <taxon>Tracheophyta</taxon>
        <taxon>Spermatophyta</taxon>
        <taxon>Magnoliopsida</taxon>
        <taxon>eudicotyledons</taxon>
        <taxon>Gunneridae</taxon>
        <taxon>Pentapetalae</taxon>
        <taxon>asterids</taxon>
        <taxon>campanulids</taxon>
        <taxon>Asterales</taxon>
        <taxon>Asteraceae</taxon>
        <taxon>Cichorioideae</taxon>
        <taxon>Cichorieae</taxon>
        <taxon>Lactucinae</taxon>
        <taxon>Lactuca</taxon>
    </lineage>
</organism>
<protein>
    <submittedName>
        <fullName evidence="1">Uncharacterized protein</fullName>
    </submittedName>
</protein>
<gene>
    <name evidence="1" type="ORF">LVIROSA_LOCUS30655</name>
</gene>
<keyword evidence="2" id="KW-1185">Reference proteome</keyword>